<name>A0A6A5QAA7_AMPQU</name>
<dbReference type="Pfam" id="PF06985">
    <property type="entry name" value="HET"/>
    <property type="match status" value="1"/>
</dbReference>
<gene>
    <name evidence="2" type="ORF">BDU57DRAFT_533196</name>
</gene>
<keyword evidence="3" id="KW-1185">Reference proteome</keyword>
<evidence type="ECO:0000313" key="2">
    <source>
        <dbReference type="EMBL" id="KAF1911790.1"/>
    </source>
</evidence>
<dbReference type="OrthoDB" id="5135333at2759"/>
<feature type="domain" description="Heterokaryon incompatibility" evidence="1">
    <location>
        <begin position="51"/>
        <end position="152"/>
    </location>
</feature>
<dbReference type="InterPro" id="IPR010730">
    <property type="entry name" value="HET"/>
</dbReference>
<dbReference type="PANTHER" id="PTHR33112:SF12">
    <property type="entry name" value="HETEROKARYON INCOMPATIBILITY DOMAIN-CONTAINING PROTEIN"/>
    <property type="match status" value="1"/>
</dbReference>
<evidence type="ECO:0000313" key="3">
    <source>
        <dbReference type="Proteomes" id="UP000800096"/>
    </source>
</evidence>
<dbReference type="PANTHER" id="PTHR33112">
    <property type="entry name" value="DOMAIN PROTEIN, PUTATIVE-RELATED"/>
    <property type="match status" value="1"/>
</dbReference>
<dbReference type="AlphaFoldDB" id="A0A6A5QAA7"/>
<protein>
    <recommendedName>
        <fullName evidence="1">Heterokaryon incompatibility domain-containing protein</fullName>
    </recommendedName>
</protein>
<organism evidence="2 3">
    <name type="scientific">Ampelomyces quisqualis</name>
    <name type="common">Powdery mildew agent</name>
    <dbReference type="NCBI Taxonomy" id="50730"/>
    <lineage>
        <taxon>Eukaryota</taxon>
        <taxon>Fungi</taxon>
        <taxon>Dikarya</taxon>
        <taxon>Ascomycota</taxon>
        <taxon>Pezizomycotina</taxon>
        <taxon>Dothideomycetes</taxon>
        <taxon>Pleosporomycetidae</taxon>
        <taxon>Pleosporales</taxon>
        <taxon>Pleosporineae</taxon>
        <taxon>Phaeosphaeriaceae</taxon>
        <taxon>Ampelomyces</taxon>
    </lineage>
</organism>
<evidence type="ECO:0000259" key="1">
    <source>
        <dbReference type="Pfam" id="PF06985"/>
    </source>
</evidence>
<proteinExistence type="predicted"/>
<reference evidence="2" key="1">
    <citation type="journal article" date="2020" name="Stud. Mycol.">
        <title>101 Dothideomycetes genomes: a test case for predicting lifestyles and emergence of pathogens.</title>
        <authorList>
            <person name="Haridas S."/>
            <person name="Albert R."/>
            <person name="Binder M."/>
            <person name="Bloem J."/>
            <person name="Labutti K."/>
            <person name="Salamov A."/>
            <person name="Andreopoulos B."/>
            <person name="Baker S."/>
            <person name="Barry K."/>
            <person name="Bills G."/>
            <person name="Bluhm B."/>
            <person name="Cannon C."/>
            <person name="Castanera R."/>
            <person name="Culley D."/>
            <person name="Daum C."/>
            <person name="Ezra D."/>
            <person name="Gonzalez J."/>
            <person name="Henrissat B."/>
            <person name="Kuo A."/>
            <person name="Liang C."/>
            <person name="Lipzen A."/>
            <person name="Lutzoni F."/>
            <person name="Magnuson J."/>
            <person name="Mondo S."/>
            <person name="Nolan M."/>
            <person name="Ohm R."/>
            <person name="Pangilinan J."/>
            <person name="Park H.-J."/>
            <person name="Ramirez L."/>
            <person name="Alfaro M."/>
            <person name="Sun H."/>
            <person name="Tritt A."/>
            <person name="Yoshinaga Y."/>
            <person name="Zwiers L.-H."/>
            <person name="Turgeon B."/>
            <person name="Goodwin S."/>
            <person name="Spatafora J."/>
            <person name="Crous P."/>
            <person name="Grigoriev I."/>
        </authorList>
    </citation>
    <scope>NUCLEOTIDE SEQUENCE</scope>
    <source>
        <strain evidence="2">HMLAC05119</strain>
    </source>
</reference>
<dbReference type="Proteomes" id="UP000800096">
    <property type="component" value="Unassembled WGS sequence"/>
</dbReference>
<dbReference type="EMBL" id="ML979142">
    <property type="protein sequence ID" value="KAF1911790.1"/>
    <property type="molecule type" value="Genomic_DNA"/>
</dbReference>
<sequence>MPMAFFRCGGRLSGRFILYKPLQAQHIDHLILVNLETACLVDLPVSTPHFALSYVWGQVDMPTLRQSNFEELQQSGVLRDRIDEMDFQKTIHNLVGRCLGKRYLWVDCLSVKQDASAEEVGRMLKAKARIYASVELTIVAAGGINADAGLPGVGGAAGG</sequence>
<accession>A0A6A5QAA7</accession>